<proteinExistence type="predicted"/>
<accession>A0A168KLC9</accession>
<protein>
    <recommendedName>
        <fullName evidence="3">Core-binding (CB) domain-containing protein</fullName>
    </recommendedName>
</protein>
<comment type="caution">
    <text evidence="1">The sequence shown here is derived from an EMBL/GenBank/DDBJ whole genome shotgun (WGS) entry which is preliminary data.</text>
</comment>
<dbReference type="AlphaFoldDB" id="A0A168KLC9"/>
<name>A0A168KLC9_9BACL</name>
<organism evidence="1 2">
    <name type="scientific">Paenibacillus antarcticus</name>
    <dbReference type="NCBI Taxonomy" id="253703"/>
    <lineage>
        <taxon>Bacteria</taxon>
        <taxon>Bacillati</taxon>
        <taxon>Bacillota</taxon>
        <taxon>Bacilli</taxon>
        <taxon>Bacillales</taxon>
        <taxon>Paenibacillaceae</taxon>
        <taxon>Paenibacillus</taxon>
    </lineage>
</organism>
<evidence type="ECO:0008006" key="3">
    <source>
        <dbReference type="Google" id="ProtNLM"/>
    </source>
</evidence>
<gene>
    <name evidence="1" type="ORF">PBAT_20350</name>
</gene>
<sequence>MYLSELWKLYEVDKRIQGFSPYILKAYSLQLKMLVGELGDLEIEEITLLELRTSYQICALPFSLCLSRRLPYAKCLS</sequence>
<evidence type="ECO:0000313" key="2">
    <source>
        <dbReference type="Proteomes" id="UP000077355"/>
    </source>
</evidence>
<dbReference type="Proteomes" id="UP000077355">
    <property type="component" value="Unassembled WGS sequence"/>
</dbReference>
<dbReference type="EMBL" id="LVJI01000037">
    <property type="protein sequence ID" value="OAB42172.1"/>
    <property type="molecule type" value="Genomic_DNA"/>
</dbReference>
<dbReference type="RefSeq" id="WP_248912444.1">
    <property type="nucleotide sequence ID" value="NZ_LVJI01000037.1"/>
</dbReference>
<reference evidence="1 2" key="1">
    <citation type="submission" date="2016-03" db="EMBL/GenBank/DDBJ databases">
        <title>Draft genome sequence of Paenibacillus antarcticus CECT 5836.</title>
        <authorList>
            <person name="Shin S.-K."/>
            <person name="Yi H."/>
        </authorList>
    </citation>
    <scope>NUCLEOTIDE SEQUENCE [LARGE SCALE GENOMIC DNA]</scope>
    <source>
        <strain evidence="1 2">CECT 5836</strain>
    </source>
</reference>
<evidence type="ECO:0000313" key="1">
    <source>
        <dbReference type="EMBL" id="OAB42172.1"/>
    </source>
</evidence>
<keyword evidence="2" id="KW-1185">Reference proteome</keyword>